<proteinExistence type="predicted"/>
<gene>
    <name evidence="1" type="ORF">IDJ75_14665</name>
</gene>
<keyword evidence="2" id="KW-1185">Reference proteome</keyword>
<organism evidence="1 2">
    <name type="scientific">Mucilaginibacter rigui</name>
    <dbReference type="NCBI Taxonomy" id="534635"/>
    <lineage>
        <taxon>Bacteria</taxon>
        <taxon>Pseudomonadati</taxon>
        <taxon>Bacteroidota</taxon>
        <taxon>Sphingobacteriia</taxon>
        <taxon>Sphingobacteriales</taxon>
        <taxon>Sphingobacteriaceae</taxon>
        <taxon>Mucilaginibacter</taxon>
    </lineage>
</organism>
<comment type="caution">
    <text evidence="1">The sequence shown here is derived from an EMBL/GenBank/DDBJ whole genome shotgun (WGS) entry which is preliminary data.</text>
</comment>
<reference evidence="1 2" key="1">
    <citation type="submission" date="2020-09" db="EMBL/GenBank/DDBJ databases">
        <title>Novel species of Mucilaginibacter isolated from a glacier on the Tibetan Plateau.</title>
        <authorList>
            <person name="Liu Q."/>
            <person name="Xin Y.-H."/>
        </authorList>
    </citation>
    <scope>NUCLEOTIDE SEQUENCE [LARGE SCALE GENOMIC DNA]</scope>
    <source>
        <strain evidence="1 2">CGMCC 1.13878</strain>
    </source>
</reference>
<sequence>MSNNQQQGSGLYTYRSLLNDPDLSLEFNKLKFGAGNLQINISADGILTGRIYDTGWALELTGSAQYGNPGTLWFQGSGVVDGAPWVYEYLCYLVPHIPNGIKQIPTLVGSVIRVIPHPDGNGGISPAGVVCSFYAVLQTVK</sequence>
<dbReference type="EMBL" id="JACWMW010000003">
    <property type="protein sequence ID" value="MBD1386526.1"/>
    <property type="molecule type" value="Genomic_DNA"/>
</dbReference>
<accession>A0ABR7X7F6</accession>
<protein>
    <submittedName>
        <fullName evidence="1">Uncharacterized protein</fullName>
    </submittedName>
</protein>
<evidence type="ECO:0000313" key="1">
    <source>
        <dbReference type="EMBL" id="MBD1386526.1"/>
    </source>
</evidence>
<evidence type="ECO:0000313" key="2">
    <source>
        <dbReference type="Proteomes" id="UP000618754"/>
    </source>
</evidence>
<name>A0ABR7X7F6_9SPHI</name>
<dbReference type="Proteomes" id="UP000618754">
    <property type="component" value="Unassembled WGS sequence"/>
</dbReference>
<dbReference type="RefSeq" id="WP_191176371.1">
    <property type="nucleotide sequence ID" value="NZ_JACWMW010000003.1"/>
</dbReference>